<name>A0A1Y1HPJ4_KLENI</name>
<keyword evidence="2" id="KW-1185">Reference proteome</keyword>
<dbReference type="Proteomes" id="UP000054558">
    <property type="component" value="Unassembled WGS sequence"/>
</dbReference>
<dbReference type="CDD" id="cd02980">
    <property type="entry name" value="TRX_Fd_family"/>
    <property type="match status" value="1"/>
</dbReference>
<dbReference type="EMBL" id="DF236974">
    <property type="protein sequence ID" value="GAQ79129.1"/>
    <property type="molecule type" value="Genomic_DNA"/>
</dbReference>
<dbReference type="PANTHER" id="PTHR47682">
    <property type="entry name" value="TETRATRICOPEPTIDE REPEAT (TPR)-CONTAINING PROTEIN"/>
    <property type="match status" value="1"/>
</dbReference>
<dbReference type="InterPro" id="IPR011990">
    <property type="entry name" value="TPR-like_helical_dom_sf"/>
</dbReference>
<accession>A0A1Y1HPJ4</accession>
<dbReference type="SUPFAM" id="SSF52833">
    <property type="entry name" value="Thioredoxin-like"/>
    <property type="match status" value="1"/>
</dbReference>
<dbReference type="PANTHER" id="PTHR47682:SF1">
    <property type="entry name" value="TETRATRICOPEPTIDE REPEAT (TPR)-CONTAINING PROTEIN"/>
    <property type="match status" value="1"/>
</dbReference>
<dbReference type="STRING" id="105231.A0A1Y1HPJ4"/>
<dbReference type="Pfam" id="PF13432">
    <property type="entry name" value="TPR_16"/>
    <property type="match status" value="1"/>
</dbReference>
<dbReference type="SMART" id="SM00028">
    <property type="entry name" value="TPR"/>
    <property type="match status" value="3"/>
</dbReference>
<organism evidence="1 2">
    <name type="scientific">Klebsormidium nitens</name>
    <name type="common">Green alga</name>
    <name type="synonym">Ulothrix nitens</name>
    <dbReference type="NCBI Taxonomy" id="105231"/>
    <lineage>
        <taxon>Eukaryota</taxon>
        <taxon>Viridiplantae</taxon>
        <taxon>Streptophyta</taxon>
        <taxon>Klebsormidiophyceae</taxon>
        <taxon>Klebsormidiales</taxon>
        <taxon>Klebsormidiaceae</taxon>
        <taxon>Klebsormidium</taxon>
    </lineage>
</organism>
<reference evidence="1 2" key="1">
    <citation type="journal article" date="2014" name="Nat. Commun.">
        <title>Klebsormidium flaccidum genome reveals primary factors for plant terrestrial adaptation.</title>
        <authorList>
            <person name="Hori K."/>
            <person name="Maruyama F."/>
            <person name="Fujisawa T."/>
            <person name="Togashi T."/>
            <person name="Yamamoto N."/>
            <person name="Seo M."/>
            <person name="Sato S."/>
            <person name="Yamada T."/>
            <person name="Mori H."/>
            <person name="Tajima N."/>
            <person name="Moriyama T."/>
            <person name="Ikeuchi M."/>
            <person name="Watanabe M."/>
            <person name="Wada H."/>
            <person name="Kobayashi K."/>
            <person name="Saito M."/>
            <person name="Masuda T."/>
            <person name="Sasaki-Sekimoto Y."/>
            <person name="Mashiguchi K."/>
            <person name="Awai K."/>
            <person name="Shimojima M."/>
            <person name="Masuda S."/>
            <person name="Iwai M."/>
            <person name="Nobusawa T."/>
            <person name="Narise T."/>
            <person name="Kondo S."/>
            <person name="Saito H."/>
            <person name="Sato R."/>
            <person name="Murakawa M."/>
            <person name="Ihara Y."/>
            <person name="Oshima-Yamada Y."/>
            <person name="Ohtaka K."/>
            <person name="Satoh M."/>
            <person name="Sonobe K."/>
            <person name="Ishii M."/>
            <person name="Ohtani R."/>
            <person name="Kanamori-Sato M."/>
            <person name="Honoki R."/>
            <person name="Miyazaki D."/>
            <person name="Mochizuki H."/>
            <person name="Umetsu J."/>
            <person name="Higashi K."/>
            <person name="Shibata D."/>
            <person name="Kamiya Y."/>
            <person name="Sato N."/>
            <person name="Nakamura Y."/>
            <person name="Tabata S."/>
            <person name="Ida S."/>
            <person name="Kurokawa K."/>
            <person name="Ohta H."/>
        </authorList>
    </citation>
    <scope>NUCLEOTIDE SEQUENCE [LARGE SCALE GENOMIC DNA]</scope>
    <source>
        <strain evidence="1 2">NIES-2285</strain>
    </source>
</reference>
<dbReference type="InterPro" id="IPR036249">
    <property type="entry name" value="Thioredoxin-like_sf"/>
</dbReference>
<gene>
    <name evidence="1" type="ORF">KFL_000250060</name>
</gene>
<sequence length="278" mass="30283">MEVVKSSVRLNARFSQSWINAGSYRRCHENHYVYRRLPGVSISGLRRSQGRGWAGIRCHGVDEVNNTEILICTNRTCRKDGSLQTVQYFRDLAPPGVKIDTTGCIGKCGNGPNLVMLPSELIISHCNTASHVARLLALQCGAPDPETNLKALNLKYQGNSAFEGGNPQRAEELYTEAIGLRPSGGLHLLYANRSAARVALGNFQGSLEDAQSAAKEAPDWAGAVMRQAEALTKLGDIQGAAATYRKAATMDSSLVKKVQRRLKELERQCIESNVLEAS</sequence>
<protein>
    <submittedName>
        <fullName evidence="1">Stress-induced-phosphoprotein 1</fullName>
    </submittedName>
</protein>
<dbReference type="Gene3D" id="1.25.40.10">
    <property type="entry name" value="Tetratricopeptide repeat domain"/>
    <property type="match status" value="1"/>
</dbReference>
<proteinExistence type="predicted"/>
<dbReference type="Gene3D" id="3.40.30.10">
    <property type="entry name" value="Glutaredoxin"/>
    <property type="match status" value="1"/>
</dbReference>
<dbReference type="InterPro" id="IPR019734">
    <property type="entry name" value="TPR_rpt"/>
</dbReference>
<evidence type="ECO:0000313" key="2">
    <source>
        <dbReference type="Proteomes" id="UP000054558"/>
    </source>
</evidence>
<dbReference type="OMA" id="LCTERAC"/>
<evidence type="ECO:0000313" key="1">
    <source>
        <dbReference type="EMBL" id="GAQ79129.1"/>
    </source>
</evidence>
<dbReference type="SUPFAM" id="SSF48452">
    <property type="entry name" value="TPR-like"/>
    <property type="match status" value="1"/>
</dbReference>
<dbReference type="AlphaFoldDB" id="A0A1Y1HPJ4"/>
<dbReference type="OrthoDB" id="2423701at2759"/>